<evidence type="ECO:0000256" key="1">
    <source>
        <dbReference type="SAM" id="MobiDB-lite"/>
    </source>
</evidence>
<dbReference type="AlphaFoldDB" id="A0A3S5CL11"/>
<organism evidence="2 3">
    <name type="scientific">Protopolystoma xenopodis</name>
    <dbReference type="NCBI Taxonomy" id="117903"/>
    <lineage>
        <taxon>Eukaryota</taxon>
        <taxon>Metazoa</taxon>
        <taxon>Spiralia</taxon>
        <taxon>Lophotrochozoa</taxon>
        <taxon>Platyhelminthes</taxon>
        <taxon>Monogenea</taxon>
        <taxon>Polyopisthocotylea</taxon>
        <taxon>Polystomatidea</taxon>
        <taxon>Polystomatidae</taxon>
        <taxon>Protopolystoma</taxon>
    </lineage>
</organism>
<accession>A0A3S5CL11</accession>
<dbReference type="EMBL" id="CAAALY010106973">
    <property type="protein sequence ID" value="VEL29864.1"/>
    <property type="molecule type" value="Genomic_DNA"/>
</dbReference>
<feature type="region of interest" description="Disordered" evidence="1">
    <location>
        <begin position="1"/>
        <end position="99"/>
    </location>
</feature>
<reference evidence="2" key="1">
    <citation type="submission" date="2018-11" db="EMBL/GenBank/DDBJ databases">
        <authorList>
            <consortium name="Pathogen Informatics"/>
        </authorList>
    </citation>
    <scope>NUCLEOTIDE SEQUENCE</scope>
</reference>
<evidence type="ECO:0000313" key="2">
    <source>
        <dbReference type="EMBL" id="VEL29864.1"/>
    </source>
</evidence>
<feature type="compositionally biased region" description="Gly residues" evidence="1">
    <location>
        <begin position="54"/>
        <end position="63"/>
    </location>
</feature>
<feature type="region of interest" description="Disordered" evidence="1">
    <location>
        <begin position="181"/>
        <end position="205"/>
    </location>
</feature>
<name>A0A3S5CL11_9PLAT</name>
<evidence type="ECO:0000313" key="3">
    <source>
        <dbReference type="Proteomes" id="UP000784294"/>
    </source>
</evidence>
<keyword evidence="3" id="KW-1185">Reference proteome</keyword>
<sequence>MHRGTSVQLSSSQQAGNQTSGQALRVHHLSTGPPGSQVRVSGHGQSRELNSPGLGAGFAGGPTGFQAFSPRLMSPGPIGQSSERGQLGNARGLSGGTSNLGLQTASSGFGALASNSSILSVNTAHPVQTELGQPGDIEAFSGLGAGGKHANGMTTGPSDILSLTGSSQTAIGMPGPTVLAGQPNGPSRLAGSGNGPHLVPAKDVS</sequence>
<proteinExistence type="predicted"/>
<gene>
    <name evidence="2" type="ORF">PXEA_LOCUS23304</name>
</gene>
<dbReference type="Proteomes" id="UP000784294">
    <property type="component" value="Unassembled WGS sequence"/>
</dbReference>
<feature type="compositionally biased region" description="Polar residues" evidence="1">
    <location>
        <begin position="1"/>
        <end position="22"/>
    </location>
</feature>
<protein>
    <submittedName>
        <fullName evidence="2">Uncharacterized protein</fullName>
    </submittedName>
</protein>
<comment type="caution">
    <text evidence="2">The sequence shown here is derived from an EMBL/GenBank/DDBJ whole genome shotgun (WGS) entry which is preliminary data.</text>
</comment>